<keyword evidence="1" id="KW-0472">Membrane</keyword>
<reference evidence="2 3" key="1">
    <citation type="submission" date="2016-04" db="EMBL/GenBank/DDBJ databases">
        <title>Complete genome seqeunce of Leptospira alstonii serovar Room22.</title>
        <authorList>
            <person name="Nally J.E."/>
            <person name="Bayles D.O."/>
            <person name="Hurley D."/>
            <person name="Fanning S."/>
            <person name="McMahon B.J."/>
            <person name="Arent Z."/>
        </authorList>
    </citation>
    <scope>NUCLEOTIDE SEQUENCE [LARGE SCALE GENOMIC DNA]</scope>
    <source>
        <strain evidence="2 3">GWTS #1</strain>
    </source>
</reference>
<sequence length="75" mass="9049">MYWKEIRRTQSILVLFGYFVHKIWASSSNLLKGLFVRPKWKMRLPVFKKNPNSFFFVIAFPLLGEFGFSFHLFRS</sequence>
<name>A0A1D7UYN3_9LEPT</name>
<dbReference type="EMBL" id="CP015217">
    <property type="protein sequence ID" value="AOP34664.1"/>
    <property type="molecule type" value="Genomic_DNA"/>
</dbReference>
<keyword evidence="1" id="KW-1133">Transmembrane helix</keyword>
<feature type="transmembrane region" description="Helical" evidence="1">
    <location>
        <begin position="54"/>
        <end position="73"/>
    </location>
</feature>
<dbReference type="KEGG" id="laj:A0128_12860"/>
<dbReference type="AlphaFoldDB" id="A0A1D7UYN3"/>
<evidence type="ECO:0000256" key="1">
    <source>
        <dbReference type="SAM" id="Phobius"/>
    </source>
</evidence>
<keyword evidence="3" id="KW-1185">Reference proteome</keyword>
<gene>
    <name evidence="2" type="ORF">A0128_12860</name>
</gene>
<evidence type="ECO:0000313" key="3">
    <source>
        <dbReference type="Proteomes" id="UP000094197"/>
    </source>
</evidence>
<dbReference type="Proteomes" id="UP000094197">
    <property type="component" value="Chromosome 1"/>
</dbReference>
<keyword evidence="1" id="KW-0812">Transmembrane</keyword>
<organism evidence="2 3">
    <name type="scientific">Leptospira tipperaryensis</name>
    <dbReference type="NCBI Taxonomy" id="2564040"/>
    <lineage>
        <taxon>Bacteria</taxon>
        <taxon>Pseudomonadati</taxon>
        <taxon>Spirochaetota</taxon>
        <taxon>Spirochaetia</taxon>
        <taxon>Leptospirales</taxon>
        <taxon>Leptospiraceae</taxon>
        <taxon>Leptospira</taxon>
    </lineage>
</organism>
<protein>
    <submittedName>
        <fullName evidence="2">Uncharacterized protein</fullName>
    </submittedName>
</protein>
<accession>A0A1D7UYN3</accession>
<proteinExistence type="predicted"/>
<evidence type="ECO:0000313" key="2">
    <source>
        <dbReference type="EMBL" id="AOP34664.1"/>
    </source>
</evidence>
<feature type="transmembrane region" description="Helical" evidence="1">
    <location>
        <begin position="12"/>
        <end position="34"/>
    </location>
</feature>